<gene>
    <name evidence="5" type="primary">LOC113211411</name>
</gene>
<proteinExistence type="predicted"/>
<dbReference type="SUPFAM" id="SSF101283">
    <property type="entry name" value="GRIP domain"/>
    <property type="match status" value="1"/>
</dbReference>
<dbReference type="Gene3D" id="1.10.220.60">
    <property type="entry name" value="GRIP domain"/>
    <property type="match status" value="1"/>
</dbReference>
<evidence type="ECO:0000256" key="2">
    <source>
        <dbReference type="SAM" id="MobiDB-lite"/>
    </source>
</evidence>
<protein>
    <submittedName>
        <fullName evidence="5">Golgin subfamily A member 4 isoform X1</fullName>
    </submittedName>
</protein>
<dbReference type="Proteomes" id="UP000504606">
    <property type="component" value="Unplaced"/>
</dbReference>
<keyword evidence="1" id="KW-0175">Coiled coil</keyword>
<dbReference type="Pfam" id="PF01465">
    <property type="entry name" value="GRIP"/>
    <property type="match status" value="1"/>
</dbReference>
<organism evidence="4 5">
    <name type="scientific">Frankliniella occidentalis</name>
    <name type="common">Western flower thrips</name>
    <name type="synonym">Euthrips occidentalis</name>
    <dbReference type="NCBI Taxonomy" id="133901"/>
    <lineage>
        <taxon>Eukaryota</taxon>
        <taxon>Metazoa</taxon>
        <taxon>Ecdysozoa</taxon>
        <taxon>Arthropoda</taxon>
        <taxon>Hexapoda</taxon>
        <taxon>Insecta</taxon>
        <taxon>Pterygota</taxon>
        <taxon>Neoptera</taxon>
        <taxon>Paraneoptera</taxon>
        <taxon>Thysanoptera</taxon>
        <taxon>Terebrantia</taxon>
        <taxon>Thripoidea</taxon>
        <taxon>Thripidae</taxon>
        <taxon>Frankliniella</taxon>
    </lineage>
</organism>
<dbReference type="InterPro" id="IPR000237">
    <property type="entry name" value="GRIP_dom"/>
</dbReference>
<keyword evidence="4" id="KW-1185">Reference proteome</keyword>
<feature type="coiled-coil region" evidence="1">
    <location>
        <begin position="182"/>
        <end position="234"/>
    </location>
</feature>
<dbReference type="OrthoDB" id="8197877at2759"/>
<evidence type="ECO:0000256" key="1">
    <source>
        <dbReference type="SAM" id="Coils"/>
    </source>
</evidence>
<evidence type="ECO:0000313" key="5">
    <source>
        <dbReference type="RefSeq" id="XP_052130104.1"/>
    </source>
</evidence>
<sequence>MFKKLKDKLTEEVKIPSQKFTQSMQQLAQAVVSPGSSNNSTIDTASNDNFSIDGDFDDTPQGSPIKKAPSQGGVAYRGGQATPIRNSFDAGSSAGFMHVDLQPDTSTPKMPSSLRSSVSSLASDSSFMFPVLESSGATYNFQSDLESCSEASESVGPNINKEQILSAYQKIQQKYHKYKGRYADLAKHYRDLERDNKNAKHILTECQDKALRRMAELKEQCNLEKQAKAHLEEALRSDLEEKDHLIHTLETKYCNAELQIKLLRAQGDQVQTEGQSDDKIENSSAETLSDSAQKVDGQEDLLTGGDTGLVTSTAAAVLTPEPASAESENALKEKLKKLESLLHKCKEDITNKRESIKQLESDKQTANAKIDALQQQLITIQKREEEASLSLAKNKQTIHQELESKEEEIKKLSAQLALNNAKISELQNEILQVKDDSKKEIAASKQEVTKLMKAELSELLAQKKAIEDNLSLKEVECKSNEIKLSELVKRLEQQDAELDPLKKTNVDLEAKYHEETGLLQGKISELETQLKAMSQMGSRVDKLKPILAAAQELRGLHKQLQNDTRETQSHHMKLIGEQAQMIQEKFGSIVFDLTEENKRVLSELDEYKRESMNARESLAAVSNKFALLEQTLSTEKSGVEARIVELDRELKQSEQQISVLEKTLESERVSHTQLEEEMSRKLTDVQTELEDLRKKSMETHEDSTSAEMKLQCDIHELEKKLKDSEEKNLEIVNEYGNLKSKTSILEVSTEQLRNELEILKTRERESINEMTSMQMLLNEKSDLIEKLESVSSELEDSLISIQEEKREQELKWNTMEVDLGRQIADLRKEHEETEKQLEKFQEKETAKSDDFDRKLLLLEKEHNDKLKEISDIQNILKERDSELEKSIARNTEVQNDLEKLKIKCQEQESSMLALEEENRSLMETIQKLETNDEKMSVHLKEFEKSSIELEKTVLENSNMSAQILKLEENLQIKTTDLNKLQESLLAANVSYSKLEEKLQSKTDECSSLMQEVQKLNTTVSEQTIMLQEKSEGYNKMTVEMGILVADKSQVYSGLQEKIKECESLSLKLSNLEKYQTEGSEELASKNAECKKLEETVNRLKSDKIELNKTLETKCQELETVNSQLTSLREELSEQSNLLHETMRKCDELALNLNNLTIENEKTVQLLKQKTLECEDKENQLDNLADEMKRVEELSQELHCINDDRDANVEVLSTEASSLAQKVEELTQTTQDLKEREVSLLAKLQVAQDLEAEYISMKQREEMFLSKLNEVKMLELALKANEEDLLTKTKEIEELEEENKKLKDAGSNLNEIVARCKEAEAKCVKLQDDGADLLLRIQRAEESEIKCSLLEEELKAIKREKAELSQEVEVLQAKTVFRGNTSENSPVVAQEPVVEEPCVIKRYADLTENHQGQGNDKWQEKYNKLLKEHQKALQENAATIERLKEENLLDGLGNSSKRKERLWDQQFSLFKEASLPDGNSNGSFGVVEKLQQQLAAVTTQLKENKKVHRQEMDDLRRILLNHGSSNSHTSSRSDNLEDATELEYLRNILYEYMMGKEPMILARVIAAVVKFDSDQTSKVLQKEQQRLSLLGHLGIS</sequence>
<dbReference type="PANTHER" id="PTHR19327:SF0">
    <property type="entry name" value="GOLGIN SUBFAMILY A MEMBER 4"/>
    <property type="match status" value="1"/>
</dbReference>
<dbReference type="GO" id="GO:0005794">
    <property type="term" value="C:Golgi apparatus"/>
    <property type="evidence" value="ECO:0007669"/>
    <property type="project" value="TreeGrafter"/>
</dbReference>
<feature type="compositionally biased region" description="Polar residues" evidence="2">
    <location>
        <begin position="30"/>
        <end position="50"/>
    </location>
</feature>
<feature type="coiled-coil region" evidence="1">
    <location>
        <begin position="1486"/>
        <end position="1517"/>
    </location>
</feature>
<feature type="coiled-coil region" evidence="1">
    <location>
        <begin position="590"/>
        <end position="843"/>
    </location>
</feature>
<feature type="region of interest" description="Disordered" evidence="2">
    <location>
        <begin position="30"/>
        <end position="89"/>
    </location>
</feature>
<feature type="coiled-coil region" evidence="1">
    <location>
        <begin position="324"/>
        <end position="511"/>
    </location>
</feature>
<dbReference type="RefSeq" id="XP_052130104.1">
    <property type="nucleotide sequence ID" value="XM_052274144.1"/>
</dbReference>
<dbReference type="GeneID" id="113211411"/>
<accession>A0A9C6X6S6</accession>
<feature type="region of interest" description="Disordered" evidence="2">
    <location>
        <begin position="272"/>
        <end position="298"/>
    </location>
</feature>
<feature type="compositionally biased region" description="Polar residues" evidence="2">
    <location>
        <begin position="282"/>
        <end position="292"/>
    </location>
</feature>
<feature type="coiled-coil region" evidence="1">
    <location>
        <begin position="883"/>
        <end position="1018"/>
    </location>
</feature>
<dbReference type="SMART" id="SM00755">
    <property type="entry name" value="Grip"/>
    <property type="match status" value="1"/>
</dbReference>
<dbReference type="PROSITE" id="PS50913">
    <property type="entry name" value="GRIP"/>
    <property type="match status" value="1"/>
</dbReference>
<feature type="coiled-coil region" evidence="1">
    <location>
        <begin position="1277"/>
        <end position="1373"/>
    </location>
</feature>
<feature type="coiled-coil region" evidence="1">
    <location>
        <begin position="1414"/>
        <end position="1445"/>
    </location>
</feature>
<dbReference type="GO" id="GO:0048193">
    <property type="term" value="P:Golgi vesicle transport"/>
    <property type="evidence" value="ECO:0007669"/>
    <property type="project" value="TreeGrafter"/>
</dbReference>
<reference evidence="5" key="1">
    <citation type="submission" date="2025-08" db="UniProtKB">
        <authorList>
            <consortium name="RefSeq"/>
        </authorList>
    </citation>
    <scope>IDENTIFICATION</scope>
    <source>
        <tissue evidence="5">Whole organism</tissue>
    </source>
</reference>
<name>A0A9C6X6S6_FRAOC</name>
<evidence type="ECO:0000313" key="4">
    <source>
        <dbReference type="Proteomes" id="UP000504606"/>
    </source>
</evidence>
<dbReference type="GO" id="GO:0031267">
    <property type="term" value="F:small GTPase binding"/>
    <property type="evidence" value="ECO:0007669"/>
    <property type="project" value="TreeGrafter"/>
</dbReference>
<dbReference type="PANTHER" id="PTHR19327">
    <property type="entry name" value="GOLGIN"/>
    <property type="match status" value="1"/>
</dbReference>
<evidence type="ECO:0000259" key="3">
    <source>
        <dbReference type="PROSITE" id="PS50913"/>
    </source>
</evidence>
<feature type="coiled-coil region" evidence="1">
    <location>
        <begin position="1054"/>
        <end position="1235"/>
    </location>
</feature>
<feature type="domain" description="GRIP" evidence="3">
    <location>
        <begin position="1534"/>
        <end position="1581"/>
    </location>
</feature>